<comment type="cofactor">
    <cofactor evidence="3">
        <name>(R)-lipoate</name>
        <dbReference type="ChEBI" id="CHEBI:83088"/>
    </cofactor>
    <text evidence="3">Binds 1 lipoyl cofactor covalently.</text>
</comment>
<dbReference type="InterPro" id="IPR000089">
    <property type="entry name" value="Biotin_lipoyl"/>
</dbReference>
<evidence type="ECO:0000256" key="3">
    <source>
        <dbReference type="HAMAP-Rule" id="MF_00272"/>
    </source>
</evidence>
<gene>
    <name evidence="3 5" type="primary">gcvH</name>
    <name evidence="5" type="ORF">ACFL27_21125</name>
</gene>
<protein>
    <recommendedName>
        <fullName evidence="3">Glycine cleavage system H protein</fullName>
    </recommendedName>
</protein>
<comment type="function">
    <text evidence="3">The glycine cleavage system catalyzes the degradation of glycine. The H protein shuttles the methylamine group of glycine from the P protein to the T protein.</text>
</comment>
<dbReference type="InterPro" id="IPR002930">
    <property type="entry name" value="GCV_H"/>
</dbReference>
<feature type="domain" description="Lipoyl-binding" evidence="4">
    <location>
        <begin position="21"/>
        <end position="103"/>
    </location>
</feature>
<dbReference type="NCBIfam" id="TIGR00527">
    <property type="entry name" value="gcvH"/>
    <property type="match status" value="1"/>
</dbReference>
<evidence type="ECO:0000259" key="4">
    <source>
        <dbReference type="PROSITE" id="PS50968"/>
    </source>
</evidence>
<keyword evidence="6" id="KW-1185">Reference proteome</keyword>
<dbReference type="HAMAP" id="MF_00272">
    <property type="entry name" value="GcvH"/>
    <property type="match status" value="1"/>
</dbReference>
<organism evidence="5 6">
    <name type="scientific">candidate division CSSED10-310 bacterium</name>
    <dbReference type="NCBI Taxonomy" id="2855610"/>
    <lineage>
        <taxon>Bacteria</taxon>
        <taxon>Bacteria division CSSED10-310</taxon>
    </lineage>
</organism>
<evidence type="ECO:0000256" key="2">
    <source>
        <dbReference type="ARBA" id="ARBA00022823"/>
    </source>
</evidence>
<accession>A0ABV6Z2Q3</accession>
<dbReference type="InterPro" id="IPR003016">
    <property type="entry name" value="2-oxoA_DH_lipoyl-BS"/>
</dbReference>
<dbReference type="InterPro" id="IPR017453">
    <property type="entry name" value="GCV_H_sub"/>
</dbReference>
<comment type="similarity">
    <text evidence="1 3">Belongs to the GcvH family.</text>
</comment>
<dbReference type="Proteomes" id="UP001594351">
    <property type="component" value="Unassembled WGS sequence"/>
</dbReference>
<dbReference type="Gene3D" id="2.40.50.100">
    <property type="match status" value="1"/>
</dbReference>
<dbReference type="InterPro" id="IPR033753">
    <property type="entry name" value="GCV_H/Fam206"/>
</dbReference>
<sequence length="129" mass="14292">MYPTDKKYSKEHEWVKIEGDLAIIGITDYAQNELGEIVYVELPQAGSTFQVQEVFGSVESVKAVSDIFAPISGEIDSPNELLEEEPELLNNDPHGEGWLVKMVPANTAEIDELMDAAAYEKFLAEEGSK</sequence>
<comment type="caution">
    <text evidence="5">The sequence shown here is derived from an EMBL/GenBank/DDBJ whole genome shotgun (WGS) entry which is preliminary data.</text>
</comment>
<comment type="subunit">
    <text evidence="3">The glycine cleavage system is composed of four proteins: P, T, L and H.</text>
</comment>
<evidence type="ECO:0000313" key="6">
    <source>
        <dbReference type="Proteomes" id="UP001594351"/>
    </source>
</evidence>
<dbReference type="EMBL" id="JBHPBY010000354">
    <property type="protein sequence ID" value="MFC1852710.1"/>
    <property type="molecule type" value="Genomic_DNA"/>
</dbReference>
<dbReference type="PANTHER" id="PTHR11715">
    <property type="entry name" value="GLYCINE CLEAVAGE SYSTEM H PROTEIN"/>
    <property type="match status" value="1"/>
</dbReference>
<dbReference type="Pfam" id="PF01597">
    <property type="entry name" value="GCV_H"/>
    <property type="match status" value="1"/>
</dbReference>
<dbReference type="InterPro" id="IPR011053">
    <property type="entry name" value="Single_hybrid_motif"/>
</dbReference>
<dbReference type="PANTHER" id="PTHR11715:SF3">
    <property type="entry name" value="GLYCINE CLEAVAGE SYSTEM H PROTEIN-RELATED"/>
    <property type="match status" value="1"/>
</dbReference>
<dbReference type="NCBIfam" id="NF002270">
    <property type="entry name" value="PRK01202.1"/>
    <property type="match status" value="1"/>
</dbReference>
<dbReference type="PROSITE" id="PS00189">
    <property type="entry name" value="LIPOYL"/>
    <property type="match status" value="1"/>
</dbReference>
<evidence type="ECO:0000256" key="1">
    <source>
        <dbReference type="ARBA" id="ARBA00009249"/>
    </source>
</evidence>
<dbReference type="PROSITE" id="PS50968">
    <property type="entry name" value="BIOTINYL_LIPOYL"/>
    <property type="match status" value="1"/>
</dbReference>
<feature type="modified residue" description="N6-lipoyllysine" evidence="3">
    <location>
        <position position="62"/>
    </location>
</feature>
<evidence type="ECO:0000313" key="5">
    <source>
        <dbReference type="EMBL" id="MFC1852710.1"/>
    </source>
</evidence>
<reference evidence="5 6" key="1">
    <citation type="submission" date="2024-09" db="EMBL/GenBank/DDBJ databases">
        <title>Laminarin stimulates single cell rates of sulfate reduction while oxygen inhibits transcriptomic activity in coastal marine sediment.</title>
        <authorList>
            <person name="Lindsay M."/>
            <person name="Orcutt B."/>
            <person name="Emerson D."/>
            <person name="Stepanauskas R."/>
            <person name="D'Angelo T."/>
        </authorList>
    </citation>
    <scope>NUCLEOTIDE SEQUENCE [LARGE SCALE GENOMIC DNA]</scope>
    <source>
        <strain evidence="5">SAG AM-311-K15</strain>
    </source>
</reference>
<keyword evidence="2 3" id="KW-0450">Lipoyl</keyword>
<dbReference type="CDD" id="cd06848">
    <property type="entry name" value="GCS_H"/>
    <property type="match status" value="1"/>
</dbReference>
<name>A0ABV6Z2Q3_UNCC1</name>
<proteinExistence type="inferred from homology"/>
<dbReference type="SUPFAM" id="SSF51230">
    <property type="entry name" value="Single hybrid motif"/>
    <property type="match status" value="1"/>
</dbReference>